<protein>
    <submittedName>
        <fullName evidence="2">Uncharacterized protein</fullName>
    </submittedName>
</protein>
<keyword evidence="3" id="KW-1185">Reference proteome</keyword>
<dbReference type="KEGG" id="dbc:MFMK1_003392"/>
<keyword evidence="1" id="KW-0472">Membrane</keyword>
<reference evidence="2 3" key="1">
    <citation type="submission" date="2023-04" db="EMBL/GenBank/DDBJ databases">
        <authorList>
            <person name="Hsu D."/>
        </authorList>
    </citation>
    <scope>NUCLEOTIDE SEQUENCE [LARGE SCALE GENOMIC DNA]</scope>
    <source>
        <strain evidence="2 3">MK1</strain>
    </source>
</reference>
<dbReference type="AlphaFoldDB" id="A0AAU0URT7"/>
<proteinExistence type="predicted"/>
<evidence type="ECO:0000313" key="3">
    <source>
        <dbReference type="Proteomes" id="UP001329915"/>
    </source>
</evidence>
<evidence type="ECO:0000313" key="2">
    <source>
        <dbReference type="EMBL" id="WRO23530.1"/>
    </source>
</evidence>
<evidence type="ECO:0000256" key="1">
    <source>
        <dbReference type="SAM" id="Phobius"/>
    </source>
</evidence>
<keyword evidence="1" id="KW-1133">Transmembrane helix</keyword>
<name>A0AAU0URT7_9FIRM</name>
<feature type="transmembrane region" description="Helical" evidence="1">
    <location>
        <begin position="7"/>
        <end position="26"/>
    </location>
</feature>
<gene>
    <name evidence="2" type="ORF">MFMK1_003392</name>
</gene>
<dbReference type="RefSeq" id="WP_366922912.1">
    <property type="nucleotide sequence ID" value="NZ_CP121694.1"/>
</dbReference>
<dbReference type="EMBL" id="CP121694">
    <property type="protein sequence ID" value="WRO23530.1"/>
    <property type="molecule type" value="Genomic_DNA"/>
</dbReference>
<accession>A0AAU0URT7</accession>
<keyword evidence="1" id="KW-0812">Transmembrane</keyword>
<sequence length="62" mass="7132">MSQKAKIVLVLIVVLIAGYILFKPMFDQQQVPLHKQITDYQGVFEAATKEGRPIFLEFYSET</sequence>
<organism evidence="2 3">
    <name type="scientific">Metallumcola ferriviriculae</name>
    <dbReference type="NCBI Taxonomy" id="3039180"/>
    <lineage>
        <taxon>Bacteria</taxon>
        <taxon>Bacillati</taxon>
        <taxon>Bacillota</taxon>
        <taxon>Clostridia</taxon>
        <taxon>Neomoorellales</taxon>
        <taxon>Desulfitibacteraceae</taxon>
        <taxon>Metallumcola</taxon>
    </lineage>
</organism>
<dbReference type="Proteomes" id="UP001329915">
    <property type="component" value="Chromosome"/>
</dbReference>